<protein>
    <submittedName>
        <fullName evidence="2">Uncharacterized protein</fullName>
    </submittedName>
</protein>
<proteinExistence type="predicted"/>
<reference evidence="2" key="1">
    <citation type="submission" date="2022-11" db="UniProtKB">
        <authorList>
            <consortium name="WormBaseParasite"/>
        </authorList>
    </citation>
    <scope>IDENTIFICATION</scope>
</reference>
<evidence type="ECO:0000313" key="2">
    <source>
        <dbReference type="WBParaSite" id="ES5_v2.g27432.t1"/>
    </source>
</evidence>
<name>A0AC34GCW0_9BILA</name>
<accession>A0AC34GCW0</accession>
<evidence type="ECO:0000313" key="1">
    <source>
        <dbReference type="Proteomes" id="UP000887579"/>
    </source>
</evidence>
<sequence length="111" mass="12904">MDISNPNVRYQPSSDEDAVDESFALLRGADNLKTSRINVFFNSELTSDNDKTNQTKDMTPKKKEEEKPLFWFWITLGSALLLFFMLLFLGVFALIWRIIHGETVKDILWTK</sequence>
<organism evidence="1 2">
    <name type="scientific">Panagrolaimus sp. ES5</name>
    <dbReference type="NCBI Taxonomy" id="591445"/>
    <lineage>
        <taxon>Eukaryota</taxon>
        <taxon>Metazoa</taxon>
        <taxon>Ecdysozoa</taxon>
        <taxon>Nematoda</taxon>
        <taxon>Chromadorea</taxon>
        <taxon>Rhabditida</taxon>
        <taxon>Tylenchina</taxon>
        <taxon>Panagrolaimomorpha</taxon>
        <taxon>Panagrolaimoidea</taxon>
        <taxon>Panagrolaimidae</taxon>
        <taxon>Panagrolaimus</taxon>
    </lineage>
</organism>
<dbReference type="WBParaSite" id="ES5_v2.g27432.t1">
    <property type="protein sequence ID" value="ES5_v2.g27432.t1"/>
    <property type="gene ID" value="ES5_v2.g27432"/>
</dbReference>
<dbReference type="Proteomes" id="UP000887579">
    <property type="component" value="Unplaced"/>
</dbReference>